<evidence type="ECO:0000259" key="4">
    <source>
        <dbReference type="Pfam" id="PF03816"/>
    </source>
</evidence>
<organism evidence="5 6">
    <name type="scientific">Streptosporangium lutulentum</name>
    <dbReference type="NCBI Taxonomy" id="1461250"/>
    <lineage>
        <taxon>Bacteria</taxon>
        <taxon>Bacillati</taxon>
        <taxon>Actinomycetota</taxon>
        <taxon>Actinomycetes</taxon>
        <taxon>Streptosporangiales</taxon>
        <taxon>Streptosporangiaceae</taxon>
        <taxon>Streptosporangium</taxon>
    </lineage>
</organism>
<keyword evidence="3" id="KW-0812">Transmembrane</keyword>
<proteinExistence type="inferred from homology"/>
<dbReference type="PANTHER" id="PTHR33392:SF6">
    <property type="entry name" value="POLYISOPRENYL-TEICHOIC ACID--PEPTIDOGLYCAN TEICHOIC ACID TRANSFERASE TAGU"/>
    <property type="match status" value="1"/>
</dbReference>
<keyword evidence="6" id="KW-1185">Reference proteome</keyword>
<accession>A0ABT9QQT1</accession>
<keyword evidence="3" id="KW-1133">Transmembrane helix</keyword>
<evidence type="ECO:0000256" key="3">
    <source>
        <dbReference type="SAM" id="Phobius"/>
    </source>
</evidence>
<feature type="transmembrane region" description="Helical" evidence="3">
    <location>
        <begin position="64"/>
        <end position="85"/>
    </location>
</feature>
<protein>
    <submittedName>
        <fullName evidence="5">LCP family protein required for cell wall assembly</fullName>
    </submittedName>
</protein>
<feature type="domain" description="Cell envelope-related transcriptional attenuator" evidence="4">
    <location>
        <begin position="129"/>
        <end position="279"/>
    </location>
</feature>
<dbReference type="Gene3D" id="3.40.630.190">
    <property type="entry name" value="LCP protein"/>
    <property type="match status" value="1"/>
</dbReference>
<feature type="region of interest" description="Disordered" evidence="2">
    <location>
        <begin position="26"/>
        <end position="49"/>
    </location>
</feature>
<dbReference type="PANTHER" id="PTHR33392">
    <property type="entry name" value="POLYISOPRENYL-TEICHOIC ACID--PEPTIDOGLYCAN TEICHOIC ACID TRANSFERASE TAGU"/>
    <property type="match status" value="1"/>
</dbReference>
<dbReference type="EMBL" id="JAUSQU010000001">
    <property type="protein sequence ID" value="MDP9848628.1"/>
    <property type="molecule type" value="Genomic_DNA"/>
</dbReference>
<dbReference type="RefSeq" id="WP_307566059.1">
    <property type="nucleotide sequence ID" value="NZ_JAUSQU010000001.1"/>
</dbReference>
<evidence type="ECO:0000313" key="5">
    <source>
        <dbReference type="EMBL" id="MDP9848628.1"/>
    </source>
</evidence>
<dbReference type="Pfam" id="PF03816">
    <property type="entry name" value="LytR_cpsA_psr"/>
    <property type="match status" value="1"/>
</dbReference>
<name>A0ABT9QQT1_9ACTN</name>
<evidence type="ECO:0000256" key="2">
    <source>
        <dbReference type="SAM" id="MobiDB-lite"/>
    </source>
</evidence>
<dbReference type="NCBIfam" id="TIGR00350">
    <property type="entry name" value="lytR_cpsA_psr"/>
    <property type="match status" value="1"/>
</dbReference>
<dbReference type="InterPro" id="IPR004474">
    <property type="entry name" value="LytR_CpsA_psr"/>
</dbReference>
<comment type="caution">
    <text evidence="5">The sequence shown here is derived from an EMBL/GenBank/DDBJ whole genome shotgun (WGS) entry which is preliminary data.</text>
</comment>
<evidence type="ECO:0000313" key="6">
    <source>
        <dbReference type="Proteomes" id="UP001225356"/>
    </source>
</evidence>
<sequence>MDDLKLLRDLGRDLEHDPPATLAHQRRRLLGASADAGSRRTRRRPMLGPLGVFSGAGSRRTRRWTMLGLIATATAAVALVPALFLGGHSQFVSAPVGDRPDKRTEALNVLLIGTDSQVGTPRFRQPSARSDTMMLLHLPADRKKITVISIPRDSIVRIPSCGQDMPVRTDMINSAFMTGGLTCAWKTVESLTGVRVDHAMEFDFSGFTALVDALGGVEVKLLRAVDDHKAKLSLPAGESLLDGEQALGYVRTRAITDGSDVGRLRQQQQVMSALAKKAKQLLVNPAQLLSFLTEATKWTKTDSEFDLETMTTIAVSLGKTDPEDIRFVTVPWRPYPDDPNRVIWAQPAAKQLFAAIR</sequence>
<reference evidence="5 6" key="1">
    <citation type="submission" date="2023-07" db="EMBL/GenBank/DDBJ databases">
        <title>Sequencing the genomes of 1000 actinobacteria strains.</title>
        <authorList>
            <person name="Klenk H.-P."/>
        </authorList>
    </citation>
    <scope>NUCLEOTIDE SEQUENCE [LARGE SCALE GENOMIC DNA]</scope>
    <source>
        <strain evidence="5 6">DSM 46740</strain>
    </source>
</reference>
<comment type="similarity">
    <text evidence="1">Belongs to the LytR/CpsA/Psr (LCP) family.</text>
</comment>
<dbReference type="Proteomes" id="UP001225356">
    <property type="component" value="Unassembled WGS sequence"/>
</dbReference>
<gene>
    <name evidence="5" type="ORF">J2853_007839</name>
</gene>
<dbReference type="InterPro" id="IPR050922">
    <property type="entry name" value="LytR/CpsA/Psr_CW_biosynth"/>
</dbReference>
<keyword evidence="3" id="KW-0472">Membrane</keyword>
<evidence type="ECO:0000256" key="1">
    <source>
        <dbReference type="ARBA" id="ARBA00006068"/>
    </source>
</evidence>